<dbReference type="OrthoDB" id="2353623at2"/>
<feature type="domain" description="Ribosomal protein eL8/eL30/eS12/Gadd45" evidence="1">
    <location>
        <begin position="6"/>
        <end position="79"/>
    </location>
</feature>
<protein>
    <submittedName>
        <fullName evidence="2">Ribosome-associated protein L7Ae-like protein</fullName>
    </submittedName>
</protein>
<dbReference type="Pfam" id="PF01248">
    <property type="entry name" value="Ribosomal_L7Ae"/>
    <property type="match status" value="1"/>
</dbReference>
<evidence type="ECO:0000259" key="1">
    <source>
        <dbReference type="Pfam" id="PF01248"/>
    </source>
</evidence>
<gene>
    <name evidence="2" type="primary">rplGB</name>
    <name evidence="2" type="ORF">CLOTH_18650</name>
</gene>
<organism evidence="2 3">
    <name type="scientific">Alkalithermobacter paradoxus</name>
    <dbReference type="NCBI Taxonomy" id="29349"/>
    <lineage>
        <taxon>Bacteria</taxon>
        <taxon>Bacillati</taxon>
        <taxon>Bacillota</taxon>
        <taxon>Clostridia</taxon>
        <taxon>Peptostreptococcales</taxon>
        <taxon>Tepidibacteraceae</taxon>
        <taxon>Alkalithermobacter</taxon>
    </lineage>
</organism>
<comment type="caution">
    <text evidence="2">The sequence shown here is derived from an EMBL/GenBank/DDBJ whole genome shotgun (WGS) entry which is preliminary data.</text>
</comment>
<proteinExistence type="predicted"/>
<dbReference type="EMBL" id="MZGW01000010">
    <property type="protein sequence ID" value="OPJ54901.1"/>
    <property type="molecule type" value="Genomic_DNA"/>
</dbReference>
<reference evidence="2 3" key="1">
    <citation type="submission" date="2017-03" db="EMBL/GenBank/DDBJ databases">
        <title>Genome sequence of Clostridium thermoalcaliphilum DSM 7309.</title>
        <authorList>
            <person name="Poehlein A."/>
            <person name="Daniel R."/>
        </authorList>
    </citation>
    <scope>NUCLEOTIDE SEQUENCE [LARGE SCALE GENOMIC DNA]</scope>
    <source>
        <strain evidence="2 3">DSM 7309</strain>
    </source>
</reference>
<sequence length="82" mass="9116">MNLEELKTSKKVVGTKQTTRALKEDKVETVFIAQDAEKHIVRNVEEMSKQKNINIIYVDSVKKLGKACSIDVGTAIAGILKK</sequence>
<dbReference type="AlphaFoldDB" id="A0A1V4I4J2"/>
<dbReference type="SUPFAM" id="SSF55315">
    <property type="entry name" value="L30e-like"/>
    <property type="match status" value="1"/>
</dbReference>
<dbReference type="RefSeq" id="WP_079413373.1">
    <property type="nucleotide sequence ID" value="NZ_MZGW01000010.1"/>
</dbReference>
<dbReference type="Proteomes" id="UP000190140">
    <property type="component" value="Unassembled WGS sequence"/>
</dbReference>
<keyword evidence="3" id="KW-1185">Reference proteome</keyword>
<dbReference type="STRING" id="29349.CLOTH_18650"/>
<evidence type="ECO:0000313" key="2">
    <source>
        <dbReference type="EMBL" id="OPJ54901.1"/>
    </source>
</evidence>
<dbReference type="InterPro" id="IPR029064">
    <property type="entry name" value="Ribosomal_eL30-like_sf"/>
</dbReference>
<dbReference type="Gene3D" id="3.30.1330.30">
    <property type="match status" value="1"/>
</dbReference>
<dbReference type="InterPro" id="IPR004038">
    <property type="entry name" value="Ribosomal_eL8/eL30/eS12/Gad45"/>
</dbReference>
<evidence type="ECO:0000313" key="3">
    <source>
        <dbReference type="Proteomes" id="UP000190140"/>
    </source>
</evidence>
<name>A0A1V4I4J2_9FIRM</name>
<accession>A0A1V4I4J2</accession>